<evidence type="ECO:0000256" key="1">
    <source>
        <dbReference type="SAM" id="SignalP"/>
    </source>
</evidence>
<accession>A0A5J4N8X3</accession>
<comment type="caution">
    <text evidence="3">The sequence shown here is derived from an EMBL/GenBank/DDBJ whole genome shotgun (WGS) entry which is preliminary data.</text>
</comment>
<keyword evidence="1" id="KW-0732">Signal</keyword>
<feature type="domain" description="Saposin-like type B region 1" evidence="2">
    <location>
        <begin position="28"/>
        <end position="64"/>
    </location>
</feature>
<name>A0A5J4N8X3_9TREM</name>
<protein>
    <recommendedName>
        <fullName evidence="2">Saposin-like type B region 1 domain-containing protein</fullName>
    </recommendedName>
</protein>
<evidence type="ECO:0000313" key="3">
    <source>
        <dbReference type="EMBL" id="KAA3672031.1"/>
    </source>
</evidence>
<dbReference type="InterPro" id="IPR011001">
    <property type="entry name" value="Saposin-like"/>
</dbReference>
<feature type="signal peptide" evidence="1">
    <location>
        <begin position="1"/>
        <end position="17"/>
    </location>
</feature>
<evidence type="ECO:0000313" key="4">
    <source>
        <dbReference type="Proteomes" id="UP000324629"/>
    </source>
</evidence>
<organism evidence="3 4">
    <name type="scientific">Paragonimus westermani</name>
    <dbReference type="NCBI Taxonomy" id="34504"/>
    <lineage>
        <taxon>Eukaryota</taxon>
        <taxon>Metazoa</taxon>
        <taxon>Spiralia</taxon>
        <taxon>Lophotrochozoa</taxon>
        <taxon>Platyhelminthes</taxon>
        <taxon>Trematoda</taxon>
        <taxon>Digenea</taxon>
        <taxon>Plagiorchiida</taxon>
        <taxon>Troglotremata</taxon>
        <taxon>Troglotrematidae</taxon>
        <taxon>Paragonimus</taxon>
    </lineage>
</organism>
<dbReference type="EMBL" id="QNGE01005461">
    <property type="protein sequence ID" value="KAA3672031.1"/>
    <property type="molecule type" value="Genomic_DNA"/>
</dbReference>
<keyword evidence="4" id="KW-1185">Reference proteome</keyword>
<dbReference type="InterPro" id="IPR007856">
    <property type="entry name" value="SapB_1"/>
</dbReference>
<dbReference type="Proteomes" id="UP000324629">
    <property type="component" value="Unassembled WGS sequence"/>
</dbReference>
<proteinExistence type="predicted"/>
<reference evidence="3 4" key="1">
    <citation type="journal article" date="2019" name="Gigascience">
        <title>Whole-genome sequence of the oriental lung fluke Paragonimus westermani.</title>
        <authorList>
            <person name="Oey H."/>
            <person name="Zakrzewski M."/>
            <person name="Narain K."/>
            <person name="Devi K.R."/>
            <person name="Agatsuma T."/>
            <person name="Nawaratna S."/>
            <person name="Gobert G.N."/>
            <person name="Jones M.K."/>
            <person name="Ragan M.A."/>
            <person name="McManus D.P."/>
            <person name="Krause L."/>
        </authorList>
    </citation>
    <scope>NUCLEOTIDE SEQUENCE [LARGE SCALE GENOMIC DNA]</scope>
    <source>
        <strain evidence="3 4">IND2009</strain>
    </source>
</reference>
<gene>
    <name evidence="3" type="ORF">DEA37_0004238</name>
</gene>
<feature type="non-terminal residue" evidence="3">
    <location>
        <position position="89"/>
    </location>
</feature>
<sequence length="89" mass="10422">MRVILFCVLLSLWTVSAERSYIKADNIDVCETCHIAVGALRKLVADKQAREKIIEKVEMYCKMLLFWERQCIDLVEKIGQEVDKLEEFL</sequence>
<dbReference type="GO" id="GO:0006629">
    <property type="term" value="P:lipid metabolic process"/>
    <property type="evidence" value="ECO:0007669"/>
    <property type="project" value="InterPro"/>
</dbReference>
<dbReference type="AlphaFoldDB" id="A0A5J4N8X3"/>
<feature type="chain" id="PRO_5023922414" description="Saposin-like type B region 1 domain-containing protein" evidence="1">
    <location>
        <begin position="18"/>
        <end position="89"/>
    </location>
</feature>
<dbReference type="Gene3D" id="1.10.225.10">
    <property type="entry name" value="Saposin-like"/>
    <property type="match status" value="1"/>
</dbReference>
<dbReference type="Pfam" id="PF05184">
    <property type="entry name" value="SapB_1"/>
    <property type="match status" value="1"/>
</dbReference>
<dbReference type="SUPFAM" id="SSF47862">
    <property type="entry name" value="Saposin"/>
    <property type="match status" value="1"/>
</dbReference>
<evidence type="ECO:0000259" key="2">
    <source>
        <dbReference type="Pfam" id="PF05184"/>
    </source>
</evidence>